<protein>
    <submittedName>
        <fullName evidence="1">Uncharacterized protein</fullName>
    </submittedName>
</protein>
<dbReference type="Proteomes" id="UP000829398">
    <property type="component" value="Chromosome 5"/>
</dbReference>
<comment type="caution">
    <text evidence="1">The sequence shown here is derived from an EMBL/GenBank/DDBJ whole genome shotgun (WGS) entry which is preliminary data.</text>
</comment>
<organism evidence="1 2">
    <name type="scientific">Citrus sinensis</name>
    <name type="common">Sweet orange</name>
    <name type="synonym">Citrus aurantium var. sinensis</name>
    <dbReference type="NCBI Taxonomy" id="2711"/>
    <lineage>
        <taxon>Eukaryota</taxon>
        <taxon>Viridiplantae</taxon>
        <taxon>Streptophyta</taxon>
        <taxon>Embryophyta</taxon>
        <taxon>Tracheophyta</taxon>
        <taxon>Spermatophyta</taxon>
        <taxon>Magnoliopsida</taxon>
        <taxon>eudicotyledons</taxon>
        <taxon>Gunneridae</taxon>
        <taxon>Pentapetalae</taxon>
        <taxon>rosids</taxon>
        <taxon>malvids</taxon>
        <taxon>Sapindales</taxon>
        <taxon>Rutaceae</taxon>
        <taxon>Aurantioideae</taxon>
        <taxon>Citrus</taxon>
    </lineage>
</organism>
<gene>
    <name evidence="1" type="ORF">KPL71_016027</name>
</gene>
<proteinExistence type="predicted"/>
<reference evidence="2" key="1">
    <citation type="journal article" date="2023" name="Hortic. Res.">
        <title>A chromosome-level phased genome enabling allele-level studies in sweet orange: a case study on citrus Huanglongbing tolerance.</title>
        <authorList>
            <person name="Wu B."/>
            <person name="Yu Q."/>
            <person name="Deng Z."/>
            <person name="Duan Y."/>
            <person name="Luo F."/>
            <person name="Gmitter F. Jr."/>
        </authorList>
    </citation>
    <scope>NUCLEOTIDE SEQUENCE [LARGE SCALE GENOMIC DNA]</scope>
    <source>
        <strain evidence="2">cv. Valencia</strain>
    </source>
</reference>
<name>A0ACB8KPC2_CITSI</name>
<keyword evidence="2" id="KW-1185">Reference proteome</keyword>
<sequence length="229" mass="25848">MRSNRVSGGRNCDSDRDGEKFVVKQLEGQFFPGDVTWAKLRGNIWWPAVLFFRSLTRTLLVNAINLVREHLEAFLSGFMEAMNSFLYVDPIKFHLEFQKVLEQSNGSHREIFEKALEQDLSHMKSGCSKGIGSKSTEGKYKSDSASVQEQVKRKYSKQGSGHKKLKPNNTSDEKRRMSEISMEEQDEKPMLNSPNSEASLLGTSHELSARRLRVMQSLGLVAPSGSPFS</sequence>
<accession>A0ACB8KPC2</accession>
<dbReference type="EMBL" id="CM039174">
    <property type="protein sequence ID" value="KAH9756255.1"/>
    <property type="molecule type" value="Genomic_DNA"/>
</dbReference>
<evidence type="ECO:0000313" key="1">
    <source>
        <dbReference type="EMBL" id="KAH9756255.1"/>
    </source>
</evidence>
<evidence type="ECO:0000313" key="2">
    <source>
        <dbReference type="Proteomes" id="UP000829398"/>
    </source>
</evidence>